<reference evidence="2 3" key="3">
    <citation type="journal article" date="2013" name="Rice">
        <title>Improvement of the Oryza sativa Nipponbare reference genome using next generation sequence and optical map data.</title>
        <authorList>
            <person name="Kawahara Y."/>
            <person name="de la Bastide M."/>
            <person name="Hamilton J.P."/>
            <person name="Kanamori H."/>
            <person name="McCombie W.R."/>
            <person name="Ouyang S."/>
            <person name="Schwartz D.C."/>
            <person name="Tanaka T."/>
            <person name="Wu J."/>
            <person name="Zhou S."/>
            <person name="Childs K.L."/>
            <person name="Davidson R.M."/>
            <person name="Lin H."/>
            <person name="Quesada-Ocampo L."/>
            <person name="Vaillancourt B."/>
            <person name="Sakai H."/>
            <person name="Lee S.S."/>
            <person name="Kim J."/>
            <person name="Numa H."/>
            <person name="Itoh T."/>
            <person name="Buell C.R."/>
            <person name="Matsumoto T."/>
        </authorList>
    </citation>
    <scope>NUCLEOTIDE SEQUENCE [LARGE SCALE GENOMIC DNA]</scope>
    <source>
        <strain evidence="3">cv. Nipponbare</strain>
    </source>
</reference>
<dbReference type="GO" id="GO:0009505">
    <property type="term" value="C:plant-type cell wall"/>
    <property type="evidence" value="ECO:0000318"/>
    <property type="project" value="GO_Central"/>
</dbReference>
<gene>
    <name evidence="2" type="ordered locus">Os07g0132600</name>
    <name evidence="2" type="ORF">OSNPB_070132600</name>
</gene>
<evidence type="ECO:0000313" key="2">
    <source>
        <dbReference type="EMBL" id="BAS99940.1"/>
    </source>
</evidence>
<feature type="non-terminal residue" evidence="2">
    <location>
        <position position="1"/>
    </location>
</feature>
<dbReference type="InParanoid" id="A0A0P0X2P9"/>
<keyword evidence="3" id="KW-1185">Reference proteome</keyword>
<dbReference type="EMBL" id="AP014963">
    <property type="protein sequence ID" value="BAS99940.1"/>
    <property type="molecule type" value="Genomic_DNA"/>
</dbReference>
<dbReference type="PANTHER" id="PTHR31265:SF7">
    <property type="entry name" value="OS04G0494800 PROTEIN"/>
    <property type="match status" value="1"/>
</dbReference>
<dbReference type="Proteomes" id="UP000059680">
    <property type="component" value="Chromosome 7"/>
</dbReference>
<dbReference type="InterPro" id="IPR052437">
    <property type="entry name" value="Pectin_Meth_Modulator"/>
</dbReference>
<sequence length="365" mass="39005">PRSATTGPIPARGCGSGPTRGRWRGDPAATRPRWRRAEASCRSRALLAALPSESCWVPPMDEDDYSSLSPWMILSTTKSVKYIDTAHYAVPGGARVVELVTGMETAMVQEVSTVPGLSYRLEFSVGDAGDGRSGSLTVQAYACGDERGGRRGGGRRRAALLACCYAVRRGGRLSAEEKADVGATATAVRSIDGRTAIAAASGGVAAMGNPTAAPSATPSSRGLLLGRPARPTRSSWPRRRWPWRLRQALRVVPSSRWLAREGEAGHTVDVVAAEEEDAGHRSVAGSGRGGGGDEEDTDNHYGNADDHHAHQPPRARTPPPPPAAQPCSPPPVLATPLPQREVKKKRKKERGKREMTWHADTWVPR</sequence>
<feature type="region of interest" description="Disordered" evidence="1">
    <location>
        <begin position="1"/>
        <end position="35"/>
    </location>
</feature>
<dbReference type="PaxDb" id="39947-A0A0P0X2P9"/>
<dbReference type="Gramene" id="Os07t0132600-00">
    <property type="protein sequence ID" value="Os07t0132600-00"/>
    <property type="gene ID" value="Os07g0132600"/>
</dbReference>
<name>A0A0P0X2P9_ORYSJ</name>
<accession>A0A0P0X2P9</accession>
<proteinExistence type="predicted"/>
<feature type="compositionally biased region" description="Pro residues" evidence="1">
    <location>
        <begin position="315"/>
        <end position="333"/>
    </location>
</feature>
<dbReference type="PANTHER" id="PTHR31265">
    <property type="entry name" value="OS02G0527500 PROTEIN-RELATED"/>
    <property type="match status" value="1"/>
</dbReference>
<dbReference type="GO" id="GO:0030234">
    <property type="term" value="F:enzyme regulator activity"/>
    <property type="evidence" value="ECO:0000318"/>
    <property type="project" value="GO_Central"/>
</dbReference>
<dbReference type="OMA" id="NADDHHA"/>
<reference evidence="3" key="1">
    <citation type="journal article" date="2005" name="Nature">
        <title>The map-based sequence of the rice genome.</title>
        <authorList>
            <consortium name="International rice genome sequencing project (IRGSP)"/>
            <person name="Matsumoto T."/>
            <person name="Wu J."/>
            <person name="Kanamori H."/>
            <person name="Katayose Y."/>
            <person name="Fujisawa M."/>
            <person name="Namiki N."/>
            <person name="Mizuno H."/>
            <person name="Yamamoto K."/>
            <person name="Antonio B.A."/>
            <person name="Baba T."/>
            <person name="Sakata K."/>
            <person name="Nagamura Y."/>
            <person name="Aoki H."/>
            <person name="Arikawa K."/>
            <person name="Arita K."/>
            <person name="Bito T."/>
            <person name="Chiden Y."/>
            <person name="Fujitsuka N."/>
            <person name="Fukunaka R."/>
            <person name="Hamada M."/>
            <person name="Harada C."/>
            <person name="Hayashi A."/>
            <person name="Hijishita S."/>
            <person name="Honda M."/>
            <person name="Hosokawa S."/>
            <person name="Ichikawa Y."/>
            <person name="Idonuma A."/>
            <person name="Iijima M."/>
            <person name="Ikeda M."/>
            <person name="Ikeno M."/>
            <person name="Ito K."/>
            <person name="Ito S."/>
            <person name="Ito T."/>
            <person name="Ito Y."/>
            <person name="Ito Y."/>
            <person name="Iwabuchi A."/>
            <person name="Kamiya K."/>
            <person name="Karasawa W."/>
            <person name="Kurita K."/>
            <person name="Katagiri S."/>
            <person name="Kikuta A."/>
            <person name="Kobayashi H."/>
            <person name="Kobayashi N."/>
            <person name="Machita K."/>
            <person name="Maehara T."/>
            <person name="Masukawa M."/>
            <person name="Mizubayashi T."/>
            <person name="Mukai Y."/>
            <person name="Nagasaki H."/>
            <person name="Nagata Y."/>
            <person name="Naito S."/>
            <person name="Nakashima M."/>
            <person name="Nakama Y."/>
            <person name="Nakamichi Y."/>
            <person name="Nakamura M."/>
            <person name="Meguro A."/>
            <person name="Negishi M."/>
            <person name="Ohta I."/>
            <person name="Ohta T."/>
            <person name="Okamoto M."/>
            <person name="Ono N."/>
            <person name="Saji S."/>
            <person name="Sakaguchi M."/>
            <person name="Sakai K."/>
            <person name="Shibata M."/>
            <person name="Shimokawa T."/>
            <person name="Song J."/>
            <person name="Takazaki Y."/>
            <person name="Terasawa K."/>
            <person name="Tsugane M."/>
            <person name="Tsuji K."/>
            <person name="Ueda S."/>
            <person name="Waki K."/>
            <person name="Yamagata H."/>
            <person name="Yamamoto M."/>
            <person name="Yamamoto S."/>
            <person name="Yamane H."/>
            <person name="Yoshiki S."/>
            <person name="Yoshihara R."/>
            <person name="Yukawa K."/>
            <person name="Zhong H."/>
            <person name="Yano M."/>
            <person name="Yuan Q."/>
            <person name="Ouyang S."/>
            <person name="Liu J."/>
            <person name="Jones K.M."/>
            <person name="Gansberger K."/>
            <person name="Moffat K."/>
            <person name="Hill J."/>
            <person name="Bera J."/>
            <person name="Fadrosh D."/>
            <person name="Jin S."/>
            <person name="Johri S."/>
            <person name="Kim M."/>
            <person name="Overton L."/>
            <person name="Reardon M."/>
            <person name="Tsitrin T."/>
            <person name="Vuong H."/>
            <person name="Weaver B."/>
            <person name="Ciecko A."/>
            <person name="Tallon L."/>
            <person name="Jackson J."/>
            <person name="Pai G."/>
            <person name="Aken S.V."/>
            <person name="Utterback T."/>
            <person name="Reidmuller S."/>
            <person name="Feldblyum T."/>
            <person name="Hsiao J."/>
            <person name="Zismann V."/>
            <person name="Iobst S."/>
            <person name="de Vazeille A.R."/>
            <person name="Buell C.R."/>
            <person name="Ying K."/>
            <person name="Li Y."/>
            <person name="Lu T."/>
            <person name="Huang Y."/>
            <person name="Zhao Q."/>
            <person name="Feng Q."/>
            <person name="Zhang L."/>
            <person name="Zhu J."/>
            <person name="Weng Q."/>
            <person name="Mu J."/>
            <person name="Lu Y."/>
            <person name="Fan D."/>
            <person name="Liu Y."/>
            <person name="Guan J."/>
            <person name="Zhang Y."/>
            <person name="Yu S."/>
            <person name="Liu X."/>
            <person name="Zhang Y."/>
            <person name="Hong G."/>
            <person name="Han B."/>
            <person name="Choisne N."/>
            <person name="Demange N."/>
            <person name="Orjeda G."/>
            <person name="Samain S."/>
            <person name="Cattolico L."/>
            <person name="Pelletier E."/>
            <person name="Couloux A."/>
            <person name="Segurens B."/>
            <person name="Wincker P."/>
            <person name="D'Hont A."/>
            <person name="Scarpelli C."/>
            <person name="Weissenbach J."/>
            <person name="Salanoubat M."/>
            <person name="Quetier F."/>
            <person name="Yu Y."/>
            <person name="Kim H.R."/>
            <person name="Rambo T."/>
            <person name="Currie J."/>
            <person name="Collura K."/>
            <person name="Luo M."/>
            <person name="Yang T."/>
            <person name="Ammiraju J.S.S."/>
            <person name="Engler F."/>
            <person name="Soderlund C."/>
            <person name="Wing R.A."/>
            <person name="Palmer L.E."/>
            <person name="de la Bastide M."/>
            <person name="Spiegel L."/>
            <person name="Nascimento L."/>
            <person name="Zutavern T."/>
            <person name="O'Shaughnessy A."/>
            <person name="Dike S."/>
            <person name="Dedhia N."/>
            <person name="Preston R."/>
            <person name="Balija V."/>
            <person name="McCombie W.R."/>
            <person name="Chow T."/>
            <person name="Chen H."/>
            <person name="Chung M."/>
            <person name="Chen C."/>
            <person name="Shaw J."/>
            <person name="Wu H."/>
            <person name="Hsiao K."/>
            <person name="Chao Y."/>
            <person name="Chu M."/>
            <person name="Cheng C."/>
            <person name="Hour A."/>
            <person name="Lee P."/>
            <person name="Lin S."/>
            <person name="Lin Y."/>
            <person name="Liou J."/>
            <person name="Liu S."/>
            <person name="Hsing Y."/>
            <person name="Raghuvanshi S."/>
            <person name="Mohanty A."/>
            <person name="Bharti A.K."/>
            <person name="Gaur A."/>
            <person name="Gupta V."/>
            <person name="Kumar D."/>
            <person name="Ravi V."/>
            <person name="Vij S."/>
            <person name="Kapur A."/>
            <person name="Khurana P."/>
            <person name="Khurana P."/>
            <person name="Khurana J.P."/>
            <person name="Tyagi A.K."/>
            <person name="Gaikwad K."/>
            <person name="Singh A."/>
            <person name="Dalal V."/>
            <person name="Srivastava S."/>
            <person name="Dixit A."/>
            <person name="Pal A.K."/>
            <person name="Ghazi I.A."/>
            <person name="Yadav M."/>
            <person name="Pandit A."/>
            <person name="Bhargava A."/>
            <person name="Sureshbabu K."/>
            <person name="Batra K."/>
            <person name="Sharma T.R."/>
            <person name="Mohapatra T."/>
            <person name="Singh N.K."/>
            <person name="Messing J."/>
            <person name="Nelson A.B."/>
            <person name="Fuks G."/>
            <person name="Kavchok S."/>
            <person name="Keizer G."/>
            <person name="Linton E."/>
            <person name="Llaca V."/>
            <person name="Song R."/>
            <person name="Tanyolac B."/>
            <person name="Young S."/>
            <person name="Ho-Il K."/>
            <person name="Hahn J.H."/>
            <person name="Sangsakoo G."/>
            <person name="Vanavichit A."/>
            <person name="de Mattos Luiz.A.T."/>
            <person name="Zimmer P.D."/>
            <person name="Malone G."/>
            <person name="Dellagostin O."/>
            <person name="de Oliveira A.C."/>
            <person name="Bevan M."/>
            <person name="Bancroft I."/>
            <person name="Minx P."/>
            <person name="Cordum H."/>
            <person name="Wilson R."/>
            <person name="Cheng Z."/>
            <person name="Jin W."/>
            <person name="Jiang J."/>
            <person name="Leong S.A."/>
            <person name="Iwama H."/>
            <person name="Gojobori T."/>
            <person name="Itoh T."/>
            <person name="Niimura Y."/>
            <person name="Fujii Y."/>
            <person name="Habara T."/>
            <person name="Sakai H."/>
            <person name="Sato Y."/>
            <person name="Wilson G."/>
            <person name="Kumar K."/>
            <person name="McCouch S."/>
            <person name="Juretic N."/>
            <person name="Hoen D."/>
            <person name="Wright S."/>
            <person name="Bruskiewich R."/>
            <person name="Bureau T."/>
            <person name="Miyao A."/>
            <person name="Hirochika H."/>
            <person name="Nishikawa T."/>
            <person name="Kadowaki K."/>
            <person name="Sugiura M."/>
            <person name="Burr B."/>
            <person name="Sasaki T."/>
        </authorList>
    </citation>
    <scope>NUCLEOTIDE SEQUENCE [LARGE SCALE GENOMIC DNA]</scope>
    <source>
        <strain evidence="3">cv. Nipponbare</strain>
    </source>
</reference>
<feature type="region of interest" description="Disordered" evidence="1">
    <location>
        <begin position="206"/>
        <end position="236"/>
    </location>
</feature>
<reference evidence="2 3" key="2">
    <citation type="journal article" date="2013" name="Plant Cell Physiol.">
        <title>Rice Annotation Project Database (RAP-DB): an integrative and interactive database for rice genomics.</title>
        <authorList>
            <person name="Sakai H."/>
            <person name="Lee S.S."/>
            <person name="Tanaka T."/>
            <person name="Numa H."/>
            <person name="Kim J."/>
            <person name="Kawahara Y."/>
            <person name="Wakimoto H."/>
            <person name="Yang C.C."/>
            <person name="Iwamoto M."/>
            <person name="Abe T."/>
            <person name="Yamada Y."/>
            <person name="Muto A."/>
            <person name="Inokuchi H."/>
            <person name="Ikemura T."/>
            <person name="Matsumoto T."/>
            <person name="Sasaki T."/>
            <person name="Itoh T."/>
        </authorList>
    </citation>
    <scope>NUCLEOTIDE SEQUENCE [LARGE SCALE GENOMIC DNA]</scope>
    <source>
        <strain evidence="3">cv. Nipponbare</strain>
    </source>
</reference>
<dbReference type="AlphaFoldDB" id="A0A0P0X2P9"/>
<protein>
    <submittedName>
        <fullName evidence="2">Os07g0132600 protein</fullName>
    </submittedName>
</protein>
<dbReference type="eggNOG" id="ENOG502QRP6">
    <property type="taxonomic scope" value="Eukaryota"/>
</dbReference>
<evidence type="ECO:0000256" key="1">
    <source>
        <dbReference type="SAM" id="MobiDB-lite"/>
    </source>
</evidence>
<feature type="region of interest" description="Disordered" evidence="1">
    <location>
        <begin position="272"/>
        <end position="365"/>
    </location>
</feature>
<evidence type="ECO:0000313" key="3">
    <source>
        <dbReference type="Proteomes" id="UP000059680"/>
    </source>
</evidence>
<organism evidence="2 3">
    <name type="scientific">Oryza sativa subsp. japonica</name>
    <name type="common">Rice</name>
    <dbReference type="NCBI Taxonomy" id="39947"/>
    <lineage>
        <taxon>Eukaryota</taxon>
        <taxon>Viridiplantae</taxon>
        <taxon>Streptophyta</taxon>
        <taxon>Embryophyta</taxon>
        <taxon>Tracheophyta</taxon>
        <taxon>Spermatophyta</taxon>
        <taxon>Magnoliopsida</taxon>
        <taxon>Liliopsida</taxon>
        <taxon>Poales</taxon>
        <taxon>Poaceae</taxon>
        <taxon>BOP clade</taxon>
        <taxon>Oryzoideae</taxon>
        <taxon>Oryzeae</taxon>
        <taxon>Oryzinae</taxon>
        <taxon>Oryza</taxon>
        <taxon>Oryza sativa</taxon>
    </lineage>
</organism>